<evidence type="ECO:0000313" key="2">
    <source>
        <dbReference type="EMBL" id="SAI70486.1"/>
    </source>
</evidence>
<evidence type="ECO:0000256" key="1">
    <source>
        <dbReference type="SAM" id="MobiDB-lite"/>
    </source>
</evidence>
<feature type="compositionally biased region" description="Low complexity" evidence="1">
    <location>
        <begin position="83"/>
        <end position="98"/>
    </location>
</feature>
<dbReference type="AlphaFoldDB" id="A0A157SKR4"/>
<keyword evidence="3" id="KW-1185">Reference proteome</keyword>
<accession>A0A157SKR4</accession>
<protein>
    <submittedName>
        <fullName evidence="2">Uncharacterized protein</fullName>
    </submittedName>
</protein>
<sequence length="119" mass="13129">MNHDPSLSARLRVLLVQALERHHPGCGAYTKFDQASGAAITRWRDHLPTDIEREMRAFSAGWAAASAAWASELRNRGSERARGNAPAMPRRPGGPRTAQAHQGARARLESLFKEDEKTS</sequence>
<dbReference type="Proteomes" id="UP000076848">
    <property type="component" value="Unassembled WGS sequence"/>
</dbReference>
<organism evidence="2 3">
    <name type="scientific">Bordetella ansorpii</name>
    <dbReference type="NCBI Taxonomy" id="288768"/>
    <lineage>
        <taxon>Bacteria</taxon>
        <taxon>Pseudomonadati</taxon>
        <taxon>Pseudomonadota</taxon>
        <taxon>Betaproteobacteria</taxon>
        <taxon>Burkholderiales</taxon>
        <taxon>Alcaligenaceae</taxon>
        <taxon>Bordetella</taxon>
    </lineage>
</organism>
<evidence type="ECO:0000313" key="3">
    <source>
        <dbReference type="Proteomes" id="UP000076848"/>
    </source>
</evidence>
<name>A0A157SKR4_9BORD</name>
<feature type="region of interest" description="Disordered" evidence="1">
    <location>
        <begin position="74"/>
        <end position="104"/>
    </location>
</feature>
<proteinExistence type="predicted"/>
<dbReference type="EMBL" id="FKIF01000006">
    <property type="protein sequence ID" value="SAI70486.1"/>
    <property type="molecule type" value="Genomic_DNA"/>
</dbReference>
<dbReference type="OrthoDB" id="9157624at2"/>
<reference evidence="2 3" key="1">
    <citation type="submission" date="2016-04" db="EMBL/GenBank/DDBJ databases">
        <authorList>
            <consortium name="Pathogen Informatics"/>
        </authorList>
    </citation>
    <scope>NUCLEOTIDE SEQUENCE [LARGE SCALE GENOMIC DNA]</scope>
    <source>
        <strain evidence="2 3">H050680373</strain>
    </source>
</reference>
<dbReference type="RefSeq" id="WP_156513388.1">
    <property type="nucleotide sequence ID" value="NZ_FKIF01000006.1"/>
</dbReference>
<dbReference type="STRING" id="288768.SAMEA3906486_03123"/>
<gene>
    <name evidence="2" type="ORF">SAMEA3906486_03123</name>
</gene>